<evidence type="ECO:0000313" key="3">
    <source>
        <dbReference type="Proteomes" id="UP000507470"/>
    </source>
</evidence>
<feature type="transmembrane region" description="Helical" evidence="1">
    <location>
        <begin position="146"/>
        <end position="167"/>
    </location>
</feature>
<feature type="transmembrane region" description="Helical" evidence="1">
    <location>
        <begin position="12"/>
        <end position="32"/>
    </location>
</feature>
<name>A0A6J8BNJ2_MYTCO</name>
<protein>
    <submittedName>
        <fullName evidence="2">Uncharacterized protein</fullName>
    </submittedName>
</protein>
<keyword evidence="3" id="KW-1185">Reference proteome</keyword>
<sequence>MPCKFNCPCRIGLDWISGIVELISLIFFLSGFGTKYWAVSEDGSIHSGLFTTCTTDVHILCYATHNYYHSSSAKGRIMGAAVIEIFTTCGLLFVLLLMLLYMCGLFEEKSVGRLAALTSYITSFFGFLGVILFGAGANSIDFSVGWSMGLVIMGLLLNIVAGIFIHVGSDQYVDEKLFQQSKHPRFKTAIPPLPPIRPQAQVTSRLSKMKLSA</sequence>
<dbReference type="EMBL" id="CACVKT020003671">
    <property type="protein sequence ID" value="CAC5384911.1"/>
    <property type="molecule type" value="Genomic_DNA"/>
</dbReference>
<feature type="transmembrane region" description="Helical" evidence="1">
    <location>
        <begin position="77"/>
        <end position="102"/>
    </location>
</feature>
<keyword evidence="1" id="KW-0812">Transmembrane</keyword>
<dbReference type="OrthoDB" id="6071990at2759"/>
<feature type="transmembrane region" description="Helical" evidence="1">
    <location>
        <begin position="114"/>
        <end position="134"/>
    </location>
</feature>
<evidence type="ECO:0000313" key="2">
    <source>
        <dbReference type="EMBL" id="CAC5384911.1"/>
    </source>
</evidence>
<reference evidence="2 3" key="1">
    <citation type="submission" date="2020-06" db="EMBL/GenBank/DDBJ databases">
        <authorList>
            <person name="Li R."/>
            <person name="Bekaert M."/>
        </authorList>
    </citation>
    <scope>NUCLEOTIDE SEQUENCE [LARGE SCALE GENOMIC DNA]</scope>
    <source>
        <strain evidence="3">wild</strain>
    </source>
</reference>
<gene>
    <name evidence="2" type="ORF">MCOR_20511</name>
</gene>
<dbReference type="Gene3D" id="1.20.140.150">
    <property type="match status" value="1"/>
</dbReference>
<keyword evidence="1" id="KW-0472">Membrane</keyword>
<proteinExistence type="predicted"/>
<evidence type="ECO:0000256" key="1">
    <source>
        <dbReference type="SAM" id="Phobius"/>
    </source>
</evidence>
<organism evidence="2 3">
    <name type="scientific">Mytilus coruscus</name>
    <name type="common">Sea mussel</name>
    <dbReference type="NCBI Taxonomy" id="42192"/>
    <lineage>
        <taxon>Eukaryota</taxon>
        <taxon>Metazoa</taxon>
        <taxon>Spiralia</taxon>
        <taxon>Lophotrochozoa</taxon>
        <taxon>Mollusca</taxon>
        <taxon>Bivalvia</taxon>
        <taxon>Autobranchia</taxon>
        <taxon>Pteriomorphia</taxon>
        <taxon>Mytilida</taxon>
        <taxon>Mytiloidea</taxon>
        <taxon>Mytilidae</taxon>
        <taxon>Mytilinae</taxon>
        <taxon>Mytilus</taxon>
    </lineage>
</organism>
<accession>A0A6J8BNJ2</accession>
<keyword evidence="1" id="KW-1133">Transmembrane helix</keyword>
<dbReference type="AlphaFoldDB" id="A0A6J8BNJ2"/>
<dbReference type="Proteomes" id="UP000507470">
    <property type="component" value="Unassembled WGS sequence"/>
</dbReference>